<keyword evidence="6" id="KW-1185">Reference proteome</keyword>
<evidence type="ECO:0000256" key="2">
    <source>
        <dbReference type="ARBA" id="ARBA00022603"/>
    </source>
</evidence>
<dbReference type="GO" id="GO:0008757">
    <property type="term" value="F:S-adenosylmethionine-dependent methyltransferase activity"/>
    <property type="evidence" value="ECO:0007669"/>
    <property type="project" value="InterPro"/>
</dbReference>
<evidence type="ECO:0000256" key="1">
    <source>
        <dbReference type="ARBA" id="ARBA00022553"/>
    </source>
</evidence>
<dbReference type="SUPFAM" id="SSF53335">
    <property type="entry name" value="S-adenosyl-L-methionine-dependent methyltransferases"/>
    <property type="match status" value="1"/>
</dbReference>
<keyword evidence="4" id="KW-0949">S-adenosyl-L-methionine</keyword>
<dbReference type="RefSeq" id="WP_009183709.1">
    <property type="nucleotide sequence ID" value="NZ_AMGM01000006.1"/>
</dbReference>
<evidence type="ECO:0000313" key="5">
    <source>
        <dbReference type="EMBL" id="EKB50683.1"/>
    </source>
</evidence>
<dbReference type="Proteomes" id="UP000004478">
    <property type="component" value="Unassembled WGS sequence"/>
</dbReference>
<evidence type="ECO:0000256" key="4">
    <source>
        <dbReference type="ARBA" id="ARBA00022691"/>
    </source>
</evidence>
<keyword evidence="3 5" id="KW-0808">Transferase</keyword>
<dbReference type="AlphaFoldDB" id="K1LK27"/>
<proteinExistence type="predicted"/>
<name>K1LK27_CECL9</name>
<organism evidence="5 6">
    <name type="scientific">Cecembia lonarensis (strain CCUG 58316 / KCTC 22772 / LW9)</name>
    <dbReference type="NCBI Taxonomy" id="1225176"/>
    <lineage>
        <taxon>Bacteria</taxon>
        <taxon>Pseudomonadati</taxon>
        <taxon>Bacteroidota</taxon>
        <taxon>Cytophagia</taxon>
        <taxon>Cytophagales</taxon>
        <taxon>Cyclobacteriaceae</taxon>
        <taxon>Cecembia</taxon>
    </lineage>
</organism>
<dbReference type="CDD" id="cd02440">
    <property type="entry name" value="AdoMet_MTases"/>
    <property type="match status" value="1"/>
</dbReference>
<dbReference type="GO" id="GO:0032259">
    <property type="term" value="P:methylation"/>
    <property type="evidence" value="ECO:0007669"/>
    <property type="project" value="UniProtKB-KW"/>
</dbReference>
<evidence type="ECO:0000256" key="3">
    <source>
        <dbReference type="ARBA" id="ARBA00022679"/>
    </source>
</evidence>
<protein>
    <submittedName>
        <fullName evidence="5">Thiopurine S-methyltransferase, Se/Te detoxification family</fullName>
    </submittedName>
</protein>
<keyword evidence="1" id="KW-0597">Phosphoprotein</keyword>
<keyword evidence="2 5" id="KW-0489">Methyltransferase</keyword>
<dbReference type="OrthoDB" id="9778208at2"/>
<dbReference type="InterPro" id="IPR029063">
    <property type="entry name" value="SAM-dependent_MTases_sf"/>
</dbReference>
<evidence type="ECO:0000313" key="6">
    <source>
        <dbReference type="Proteomes" id="UP000004478"/>
    </source>
</evidence>
<dbReference type="PROSITE" id="PS51585">
    <property type="entry name" value="SAM_MT_TPMT"/>
    <property type="match status" value="1"/>
</dbReference>
<dbReference type="Gene3D" id="3.40.50.150">
    <property type="entry name" value="Vaccinia Virus protein VP39"/>
    <property type="match status" value="1"/>
</dbReference>
<dbReference type="EMBL" id="AMGM01000006">
    <property type="protein sequence ID" value="EKB50683.1"/>
    <property type="molecule type" value="Genomic_DNA"/>
</dbReference>
<accession>K1LK27</accession>
<gene>
    <name evidence="5" type="ORF">B879_00663</name>
</gene>
<dbReference type="PANTHER" id="PTHR32183:SF6">
    <property type="entry name" value="CYSTEINE SULFINATE DESULFINASE_CYSTEINE DESULFURASE AND RELATED ENZYMES"/>
    <property type="match status" value="1"/>
</dbReference>
<dbReference type="PANTHER" id="PTHR32183">
    <property type="match status" value="1"/>
</dbReference>
<comment type="caution">
    <text evidence="5">The sequence shown here is derived from an EMBL/GenBank/DDBJ whole genome shotgun (WGS) entry which is preliminary data.</text>
</comment>
<dbReference type="PATRIC" id="fig|1225176.3.peg.708"/>
<reference evidence="5 6" key="1">
    <citation type="journal article" date="2012" name="J. Bacteriol.">
        <title>Draft Genome Sequence of Cecembia lonarensis Strain LW9T, Isolated from Lonar Lake, a Haloalkaline Lake in India.</title>
        <authorList>
            <person name="Shivaji S."/>
            <person name="Ara S."/>
            <person name="Singh A."/>
            <person name="Pinnaka A.K."/>
        </authorList>
    </citation>
    <scope>NUCLEOTIDE SEQUENCE [LARGE SCALE GENOMIC DNA]</scope>
    <source>
        <strain evidence="5 6">LW9</strain>
    </source>
</reference>
<sequence length="194" mass="22576">MYLDEAYWTNRYKEKSTGWDIGYPSQPLKQYLDQIFQRQLKILIPGAGNAYEAAYAFESGFQQVHILDFSPVPLNQFKEIYPEFPLAQIIQENFFDHQGKYDLILEQTFFCALDPALRHAYVDKMYDLLVPGGKVAGVLFSREFEHQGPPFGGTKEAYLQYFEPKFEVLTLEPCYNSIAPRMGNELFFQLKKPI</sequence>
<dbReference type="InterPro" id="IPR008854">
    <property type="entry name" value="TPMT"/>
</dbReference>
<dbReference type="Pfam" id="PF05724">
    <property type="entry name" value="TPMT"/>
    <property type="match status" value="1"/>
</dbReference>